<dbReference type="SUPFAM" id="SSF50978">
    <property type="entry name" value="WD40 repeat-like"/>
    <property type="match status" value="1"/>
</dbReference>
<feature type="compositionally biased region" description="Polar residues" evidence="4">
    <location>
        <begin position="28"/>
        <end position="37"/>
    </location>
</feature>
<feature type="compositionally biased region" description="Polar residues" evidence="4">
    <location>
        <begin position="171"/>
        <end position="190"/>
    </location>
</feature>
<feature type="region of interest" description="Disordered" evidence="4">
    <location>
        <begin position="615"/>
        <end position="661"/>
    </location>
</feature>
<evidence type="ECO:0000256" key="1">
    <source>
        <dbReference type="ARBA" id="ARBA00004123"/>
    </source>
</evidence>
<keyword evidence="3" id="KW-0539">Nucleus</keyword>
<keyword evidence="2" id="KW-0804">Transcription</keyword>
<feature type="compositionally biased region" description="Basic residues" evidence="4">
    <location>
        <begin position="1"/>
        <end position="11"/>
    </location>
</feature>
<feature type="region of interest" description="Disordered" evidence="4">
    <location>
        <begin position="166"/>
        <end position="190"/>
    </location>
</feature>
<evidence type="ECO:0000313" key="5">
    <source>
        <dbReference type="EMBL" id="CEO51364.1"/>
    </source>
</evidence>
<dbReference type="Gene3D" id="2.130.10.10">
    <property type="entry name" value="YVTN repeat-like/Quinoprotein amine dehydrogenase"/>
    <property type="match status" value="1"/>
</dbReference>
<dbReference type="GO" id="GO:0006383">
    <property type="term" value="P:transcription by RNA polymerase III"/>
    <property type="evidence" value="ECO:0007669"/>
    <property type="project" value="TreeGrafter"/>
</dbReference>
<dbReference type="EMBL" id="CDPU01000023">
    <property type="protein sequence ID" value="CEO51364.1"/>
    <property type="molecule type" value="Genomic_DNA"/>
</dbReference>
<gene>
    <name evidence="5" type="ORF">BN869_000007422_1</name>
</gene>
<proteinExistence type="predicted"/>
<dbReference type="InterPro" id="IPR052416">
    <property type="entry name" value="GTF3C_component"/>
</dbReference>
<dbReference type="InterPro" id="IPR036322">
    <property type="entry name" value="WD40_repeat_dom_sf"/>
</dbReference>
<feature type="region of interest" description="Disordered" evidence="4">
    <location>
        <begin position="1"/>
        <end position="101"/>
    </location>
</feature>
<dbReference type="PANTHER" id="PTHR15052">
    <property type="entry name" value="RNA POLYMERASE III TRANSCRIPTION INITIATION FACTOR COMPLEX SUBUNIT"/>
    <property type="match status" value="1"/>
</dbReference>
<dbReference type="GO" id="GO:0000127">
    <property type="term" value="C:transcription factor TFIIIC complex"/>
    <property type="evidence" value="ECO:0007669"/>
    <property type="project" value="TreeGrafter"/>
</dbReference>
<accession>A0A0B7K2F1</accession>
<reference evidence="5" key="1">
    <citation type="submission" date="2015-01" db="EMBL/GenBank/DDBJ databases">
        <authorList>
            <person name="Durling Mikael"/>
        </authorList>
    </citation>
    <scope>NUCLEOTIDE SEQUENCE</scope>
</reference>
<evidence type="ECO:0000256" key="3">
    <source>
        <dbReference type="ARBA" id="ARBA00023242"/>
    </source>
</evidence>
<feature type="compositionally biased region" description="Acidic residues" evidence="4">
    <location>
        <begin position="42"/>
        <end position="58"/>
    </location>
</feature>
<comment type="subcellular location">
    <subcellularLocation>
        <location evidence="1">Nucleus</location>
    </subcellularLocation>
</comment>
<feature type="compositionally biased region" description="Basic residues" evidence="4">
    <location>
        <begin position="78"/>
        <end position="92"/>
    </location>
</feature>
<evidence type="ECO:0000256" key="2">
    <source>
        <dbReference type="ARBA" id="ARBA00023163"/>
    </source>
</evidence>
<dbReference type="AlphaFoldDB" id="A0A0B7K2F1"/>
<name>A0A0B7K2F1_BIOOC</name>
<sequence>MRTRKSNRNKRYTIEKYDFEDSEDEQATPPTRVQKTGQRNDDEFDVTAEPEDQDEAIDAESSHSDTTASEGDAPKSQPRQRPRTAKPPKAKKGAASATTSATAYVSIEPASTDSPLGKGYSGLFDRGFRGLALVAAWYGPEEERIQKGQEALNRWVEWALLPPKDIAGPPGSNSGTFWSPSSQDQENSPCQTWLSRLNSDQSSRTVLSGLTTEYSRPYLLNAGSLPVLLGPHDDQVEFSITAGDSTGLTSTGLPHNSNENVDEFPTGWMLDTGGLVLNLDWAQQRDVDAVQLLAIAVVPHLDQEVYTYDEATSGPDFQMQGTVQIWALQGRRTEKDTIEPSNQRPRLQKTLCLYGGRVKIVRWSPTCRHLAILSGGTVHVVDPGEDENGAYQEIQQPIATLSITEEDIKATTLTWVTFNRLAIGYSDGSIALWSIYPACLLSRHPVHHSPVINIESGYPSLPYLVASTPIGGFVKIVDLRSPSLETSEAGVLSVNTIPNLLAYSDHLLGFYALSPTSNVLNTMIGFMHHAHFPIVRRVFTSDRFVTSLSIGRTHPHLLVGTTDGSLWAMNPQLELFQGRRDLSDRVRVLQHEHRPAENFPPGSPASERGVSRIIQGFKPEKNRHTKLEPPGKKKKGKGKGGEEDAEGDEVTGHGDPSRGIVHEPLTRITVVKWNPNHGYGTWAAVAMASGLVKILNLGLEDMEE</sequence>
<dbReference type="GO" id="GO:0005634">
    <property type="term" value="C:nucleus"/>
    <property type="evidence" value="ECO:0007669"/>
    <property type="project" value="UniProtKB-SubCell"/>
</dbReference>
<protein>
    <submittedName>
        <fullName evidence="5">Uncharacterized protein</fullName>
    </submittedName>
</protein>
<dbReference type="PANTHER" id="PTHR15052:SF2">
    <property type="entry name" value="GENERAL TRANSCRIPTION FACTOR 3C POLYPEPTIDE 2"/>
    <property type="match status" value="1"/>
</dbReference>
<organism evidence="5">
    <name type="scientific">Bionectria ochroleuca</name>
    <name type="common">Gliocladium roseum</name>
    <dbReference type="NCBI Taxonomy" id="29856"/>
    <lineage>
        <taxon>Eukaryota</taxon>
        <taxon>Fungi</taxon>
        <taxon>Dikarya</taxon>
        <taxon>Ascomycota</taxon>
        <taxon>Pezizomycotina</taxon>
        <taxon>Sordariomycetes</taxon>
        <taxon>Hypocreomycetidae</taxon>
        <taxon>Hypocreales</taxon>
        <taxon>Bionectriaceae</taxon>
        <taxon>Clonostachys</taxon>
    </lineage>
</organism>
<feature type="compositionally biased region" description="Basic and acidic residues" evidence="4">
    <location>
        <begin position="650"/>
        <end position="661"/>
    </location>
</feature>
<evidence type="ECO:0000256" key="4">
    <source>
        <dbReference type="SAM" id="MobiDB-lite"/>
    </source>
</evidence>
<feature type="compositionally biased region" description="Basic and acidic residues" evidence="4">
    <location>
        <begin position="618"/>
        <end position="631"/>
    </location>
</feature>
<dbReference type="InterPro" id="IPR015943">
    <property type="entry name" value="WD40/YVTN_repeat-like_dom_sf"/>
</dbReference>